<accession>A0A060QJH1</accession>
<dbReference type="PROSITE" id="PS51724">
    <property type="entry name" value="SPOR"/>
    <property type="match status" value="1"/>
</dbReference>
<dbReference type="Pfam" id="PF01464">
    <property type="entry name" value="SLT"/>
    <property type="match status" value="1"/>
</dbReference>
<dbReference type="GO" id="GO:0016798">
    <property type="term" value="F:hydrolase activity, acting on glycosyl bonds"/>
    <property type="evidence" value="ECO:0007669"/>
    <property type="project" value="UniProtKB-KW"/>
</dbReference>
<evidence type="ECO:0000313" key="5">
    <source>
        <dbReference type="EMBL" id="CDG41090.1"/>
    </source>
</evidence>
<keyword evidence="5" id="KW-0378">Hydrolase</keyword>
<reference evidence="5 6" key="2">
    <citation type="journal article" date="2014" name="PLoS ONE">
        <title>Evolution of mitochondria reconstructed from the energy metabolism of living bacteria.</title>
        <authorList>
            <person name="Degli Esposti M."/>
            <person name="Chouaia B."/>
            <person name="Comandatore F."/>
            <person name="Crotti E."/>
            <person name="Sassera D."/>
            <person name="Lievens P.M."/>
            <person name="Daffonchio D."/>
            <person name="Bandi C."/>
        </authorList>
    </citation>
    <scope>NUCLEOTIDE SEQUENCE [LARGE SCALE GENOMIC DNA]</scope>
    <source>
        <strain evidence="5 6">SF2.1</strain>
    </source>
</reference>
<dbReference type="eggNOG" id="COG0741">
    <property type="taxonomic scope" value="Bacteria"/>
</dbReference>
<dbReference type="AlphaFoldDB" id="A0A060QJH1"/>
<dbReference type="InterPro" id="IPR023346">
    <property type="entry name" value="Lysozyme-like_dom_sf"/>
</dbReference>
<name>A0A060QJH1_9PROT</name>
<dbReference type="PANTHER" id="PTHR37423:SF2">
    <property type="entry name" value="MEMBRANE-BOUND LYTIC MUREIN TRANSGLYCOSYLASE C"/>
    <property type="match status" value="1"/>
</dbReference>
<gene>
    <name evidence="5" type="ORF">ASAP_3045</name>
</gene>
<comment type="similarity">
    <text evidence="2">Belongs to the virb1 family.</text>
</comment>
<dbReference type="Pfam" id="PF05036">
    <property type="entry name" value="SPOR"/>
    <property type="match status" value="1"/>
</dbReference>
<dbReference type="EMBL" id="CBLX010000027">
    <property type="protein sequence ID" value="CDG41090.1"/>
    <property type="molecule type" value="Genomic_DNA"/>
</dbReference>
<comment type="similarity">
    <text evidence="1">Belongs to the transglycosylase Slt family.</text>
</comment>
<proteinExistence type="inferred from homology"/>
<evidence type="ECO:0000313" key="6">
    <source>
        <dbReference type="Proteomes" id="UP000027583"/>
    </source>
</evidence>
<feature type="compositionally biased region" description="Polar residues" evidence="3">
    <location>
        <begin position="14"/>
        <end position="23"/>
    </location>
</feature>
<reference evidence="5 6" key="1">
    <citation type="journal article" date="2014" name="Genome Biol. Evol.">
        <title>Acetic acid bacteria genomes reveal functional traits for adaptation to life in insect guts.</title>
        <authorList>
            <person name="Chouaia B."/>
            <person name="Gaiarsa S."/>
            <person name="Crotti E."/>
            <person name="Comandatore F."/>
            <person name="Degli Esposti M."/>
            <person name="Ricci I."/>
            <person name="Alma A."/>
            <person name="Favia G."/>
            <person name="Bandi C."/>
            <person name="Daffonchio D."/>
        </authorList>
    </citation>
    <scope>NUCLEOTIDE SEQUENCE [LARGE SCALE GENOMIC DNA]</scope>
    <source>
        <strain evidence="5 6">SF2.1</strain>
    </source>
</reference>
<evidence type="ECO:0000256" key="2">
    <source>
        <dbReference type="ARBA" id="ARBA00009387"/>
    </source>
</evidence>
<feature type="region of interest" description="Disordered" evidence="3">
    <location>
        <begin position="1"/>
        <end position="27"/>
    </location>
</feature>
<dbReference type="InterPro" id="IPR007730">
    <property type="entry name" value="SPOR-like_dom"/>
</dbReference>
<evidence type="ECO:0000256" key="1">
    <source>
        <dbReference type="ARBA" id="ARBA00007734"/>
    </source>
</evidence>
<dbReference type="GO" id="GO:0042834">
    <property type="term" value="F:peptidoglycan binding"/>
    <property type="evidence" value="ECO:0007669"/>
    <property type="project" value="InterPro"/>
</dbReference>
<dbReference type="EC" id="3.2.1.-" evidence="5"/>
<comment type="caution">
    <text evidence="5">The sequence shown here is derived from an EMBL/GenBank/DDBJ whole genome shotgun (WGS) entry which is preliminary data.</text>
</comment>
<sequence length="453" mass="48450">MHQVKSIMAPPRHSTFQTGQQEAGRSRLAGAPPKRLLLITGMTALLSACASTPQRPQVPVAQEAAHYREHAKSYYAPPGPADDPWGPYIEEASQRFDVPSTWIRSVMMQESGGRLYDRNGQFTTSAPGAMGLMQLMPPTYDDMRMQYSLGDDAYDPHDNIMAGTAYIRQMYDIYGSPGFLAAYNDGPGSLDSYLRRGRALPRETRRYVAHVGPQIAGIWPRNRSAADLLVAQHDPSAATMVAQNDSETATVRAAWRHQAQAATYSADQQDMQVAEAPAPASNRASVSSAWAARGIVATPAPVQMASLTSSASDSSSDSPTDNVAQAWAGRAPVQPIPVGRRLSAEPVLAVMTPRPARQTAPSRAATAITPSNWAIQVGAYNSAVQATRAVAQAQNHGGTSLSGARSQVSTVQSGRAHLYRARLVNLSHDNAVAACRKMGRDTPCVVVSPGSSF</sequence>
<dbReference type="CDD" id="cd00254">
    <property type="entry name" value="LT-like"/>
    <property type="match status" value="1"/>
</dbReference>
<dbReference type="PANTHER" id="PTHR37423">
    <property type="entry name" value="SOLUBLE LYTIC MUREIN TRANSGLYCOSYLASE-RELATED"/>
    <property type="match status" value="1"/>
</dbReference>
<dbReference type="SUPFAM" id="SSF53955">
    <property type="entry name" value="Lysozyme-like"/>
    <property type="match status" value="1"/>
</dbReference>
<evidence type="ECO:0000259" key="4">
    <source>
        <dbReference type="PROSITE" id="PS51724"/>
    </source>
</evidence>
<evidence type="ECO:0000256" key="3">
    <source>
        <dbReference type="SAM" id="MobiDB-lite"/>
    </source>
</evidence>
<organism evidence="5 6">
    <name type="scientific">Asaia bogorensis</name>
    <dbReference type="NCBI Taxonomy" id="91915"/>
    <lineage>
        <taxon>Bacteria</taxon>
        <taxon>Pseudomonadati</taxon>
        <taxon>Pseudomonadota</taxon>
        <taxon>Alphaproteobacteria</taxon>
        <taxon>Acetobacterales</taxon>
        <taxon>Acetobacteraceae</taxon>
        <taxon>Asaia</taxon>
    </lineage>
</organism>
<dbReference type="Gene3D" id="1.10.530.10">
    <property type="match status" value="1"/>
</dbReference>
<dbReference type="InterPro" id="IPR008258">
    <property type="entry name" value="Transglycosylase_SLT_dom_1"/>
</dbReference>
<dbReference type="Proteomes" id="UP000027583">
    <property type="component" value="Unassembled WGS sequence"/>
</dbReference>
<keyword evidence="5" id="KW-0326">Glycosidase</keyword>
<feature type="domain" description="SPOR" evidence="4">
    <location>
        <begin position="367"/>
        <end position="453"/>
    </location>
</feature>
<feature type="region of interest" description="Disordered" evidence="3">
    <location>
        <begin position="263"/>
        <end position="282"/>
    </location>
</feature>
<protein>
    <submittedName>
        <fullName evidence="5">Membrane-bound lytic murein transglycosylase C</fullName>
        <ecNumber evidence="5">3.2.1.-</ecNumber>
    </submittedName>
</protein>